<organism evidence="6 7">
    <name type="scientific">Isoalcanivorax pacificus W11-5</name>
    <dbReference type="NCBI Taxonomy" id="391936"/>
    <lineage>
        <taxon>Bacteria</taxon>
        <taxon>Pseudomonadati</taxon>
        <taxon>Pseudomonadota</taxon>
        <taxon>Gammaproteobacteria</taxon>
        <taxon>Oceanospirillales</taxon>
        <taxon>Alcanivoracaceae</taxon>
        <taxon>Isoalcanivorax</taxon>
    </lineage>
</organism>
<dbReference type="AlphaFoldDB" id="A0A0B4XUV1"/>
<proteinExistence type="inferred from homology"/>
<dbReference type="PRINTS" id="PR00039">
    <property type="entry name" value="HTHLYSR"/>
</dbReference>
<evidence type="ECO:0000256" key="3">
    <source>
        <dbReference type="ARBA" id="ARBA00023125"/>
    </source>
</evidence>
<evidence type="ECO:0000256" key="1">
    <source>
        <dbReference type="ARBA" id="ARBA00009437"/>
    </source>
</evidence>
<keyword evidence="2" id="KW-0805">Transcription regulation</keyword>
<name>A0A0B4XUV1_9GAMM</name>
<dbReference type="InterPro" id="IPR058163">
    <property type="entry name" value="LysR-type_TF_proteobact-type"/>
</dbReference>
<dbReference type="PROSITE" id="PS50931">
    <property type="entry name" value="HTH_LYSR"/>
    <property type="match status" value="1"/>
</dbReference>
<dbReference type="GO" id="GO:0006351">
    <property type="term" value="P:DNA-templated transcription"/>
    <property type="evidence" value="ECO:0007669"/>
    <property type="project" value="TreeGrafter"/>
</dbReference>
<evidence type="ECO:0000256" key="4">
    <source>
        <dbReference type="ARBA" id="ARBA00023163"/>
    </source>
</evidence>
<feature type="domain" description="HTH lysR-type" evidence="5">
    <location>
        <begin position="9"/>
        <end position="66"/>
    </location>
</feature>
<dbReference type="GO" id="GO:0003700">
    <property type="term" value="F:DNA-binding transcription factor activity"/>
    <property type="evidence" value="ECO:0007669"/>
    <property type="project" value="InterPro"/>
</dbReference>
<dbReference type="InterPro" id="IPR005119">
    <property type="entry name" value="LysR_subst-bd"/>
</dbReference>
<reference evidence="6 7" key="1">
    <citation type="journal article" date="2012" name="J. Bacteriol.">
        <title>Genome sequence of an alkane-degrading bacterium, Alcanivorax pacificus type strain W11-5, isolated from deep sea sediment.</title>
        <authorList>
            <person name="Lai Q."/>
            <person name="Shao Z."/>
        </authorList>
    </citation>
    <scope>NUCLEOTIDE SEQUENCE [LARGE SCALE GENOMIC DNA]</scope>
    <source>
        <strain evidence="6 7">W11-5</strain>
    </source>
</reference>
<dbReference type="Pfam" id="PF00126">
    <property type="entry name" value="HTH_1"/>
    <property type="match status" value="1"/>
</dbReference>
<dbReference type="Gene3D" id="1.10.10.10">
    <property type="entry name" value="Winged helix-like DNA-binding domain superfamily/Winged helix DNA-binding domain"/>
    <property type="match status" value="1"/>
</dbReference>
<dbReference type="InterPro" id="IPR000847">
    <property type="entry name" value="LysR_HTH_N"/>
</dbReference>
<dbReference type="Proteomes" id="UP000006764">
    <property type="component" value="Chromosome"/>
</dbReference>
<dbReference type="InterPro" id="IPR036388">
    <property type="entry name" value="WH-like_DNA-bd_sf"/>
</dbReference>
<evidence type="ECO:0000256" key="2">
    <source>
        <dbReference type="ARBA" id="ARBA00023015"/>
    </source>
</evidence>
<dbReference type="KEGG" id="apac:S7S_18100"/>
<protein>
    <submittedName>
        <fullName evidence="6">Glycine cleavage system transcriptional activator</fullName>
    </submittedName>
</protein>
<comment type="similarity">
    <text evidence="1">Belongs to the LysR transcriptional regulatory family.</text>
</comment>
<dbReference type="HOGENOM" id="CLU_039613_37_0_6"/>
<evidence type="ECO:0000259" key="5">
    <source>
        <dbReference type="PROSITE" id="PS50931"/>
    </source>
</evidence>
<keyword evidence="3" id="KW-0238">DNA-binding</keyword>
<evidence type="ECO:0000313" key="7">
    <source>
        <dbReference type="Proteomes" id="UP000006764"/>
    </source>
</evidence>
<dbReference type="STRING" id="391936.S7S_18100"/>
<dbReference type="Gene3D" id="3.40.190.10">
    <property type="entry name" value="Periplasmic binding protein-like II"/>
    <property type="match status" value="2"/>
</dbReference>
<dbReference type="SUPFAM" id="SSF46785">
    <property type="entry name" value="Winged helix' DNA-binding domain"/>
    <property type="match status" value="1"/>
</dbReference>
<dbReference type="InterPro" id="IPR036390">
    <property type="entry name" value="WH_DNA-bd_sf"/>
</dbReference>
<dbReference type="PANTHER" id="PTHR30537">
    <property type="entry name" value="HTH-TYPE TRANSCRIPTIONAL REGULATOR"/>
    <property type="match status" value="1"/>
</dbReference>
<accession>A0A0B4XUV1</accession>
<dbReference type="EMBL" id="CP004387">
    <property type="protein sequence ID" value="AJD50032.1"/>
    <property type="molecule type" value="Genomic_DNA"/>
</dbReference>
<dbReference type="PANTHER" id="PTHR30537:SF26">
    <property type="entry name" value="GLYCINE CLEAVAGE SYSTEM TRANSCRIPTIONAL ACTIVATOR"/>
    <property type="match status" value="1"/>
</dbReference>
<dbReference type="Pfam" id="PF03466">
    <property type="entry name" value="LysR_substrate"/>
    <property type="match status" value="1"/>
</dbReference>
<dbReference type="GO" id="GO:0043565">
    <property type="term" value="F:sequence-specific DNA binding"/>
    <property type="evidence" value="ECO:0007669"/>
    <property type="project" value="TreeGrafter"/>
</dbReference>
<gene>
    <name evidence="6" type="ORF">S7S_18100</name>
</gene>
<keyword evidence="4" id="KW-0804">Transcription</keyword>
<dbReference type="FunFam" id="1.10.10.10:FF:000038">
    <property type="entry name" value="Glycine cleavage system transcriptional activator"/>
    <property type="match status" value="1"/>
</dbReference>
<dbReference type="SUPFAM" id="SSF53850">
    <property type="entry name" value="Periplasmic binding protein-like II"/>
    <property type="match status" value="1"/>
</dbReference>
<keyword evidence="7" id="KW-1185">Reference proteome</keyword>
<sequence>MEATVFARLPLTALRTFECAARLRSFRRAADELSVTPTAVSHQIRSLEHWLGAALFERLPRGVALTTAGERLFDSVHGALLDIQQAADALRPRPDTGQVLLSTNASFAALWLVPRLGQFYARHPTISVCIDTRAALVDLHQDASVDLVIRYGEGEWPTLDCHQRLAETFGVYGTPTQVAAATQTTPALITVQWQDSTLYQRLWQQWCAQAGETWLAGAPLQRVYDEEHHALQAAIGGQGLVMASSVMVSAALGSGLLVPYRPDIRVPGACYQVLSAPGRSRHSPVRVFLDWLQVALR</sequence>
<evidence type="ECO:0000313" key="6">
    <source>
        <dbReference type="EMBL" id="AJD50032.1"/>
    </source>
</evidence>